<dbReference type="OrthoDB" id="1663315at2"/>
<sequence length="362" mass="40491">MPITFFTGSYSVKDVRFLLKPMKMQDTPVHVKEALIQSGTRHYSELLTHEALPPPEYLHLFHQAMALNQQRMAQDLLRLAKQIVATRTQGITLVSLARAGTPIGVLLKHILELYYTIEAPHYSISILRDVGLDENALRYLVQNHHPGSLVFVDGWTGKGVIARQLAESLRVFAADTGIFVPAELYVLTDLSGSATVAASADDYLIPSCILNATVSGLISRTVVDKNNLAATDFHGCVYYQGYEQQDLSRYFINTLLTTINKLSTDPVKPYDNVLDRQARHAISEAFLKQITQCYGVSHHNYIKPGIGEATRVLLRRKARLLLLRDSDNDATQHLRWLAQTKSIPIDVRSDLPYQAAALIQEV</sequence>
<dbReference type="Proteomes" id="UP000195442">
    <property type="component" value="Unassembled WGS sequence"/>
</dbReference>
<dbReference type="RefSeq" id="WP_087146088.1">
    <property type="nucleotide sequence ID" value="NZ_FUKJ01000075.1"/>
</dbReference>
<dbReference type="PIRSF" id="PIRSF020979">
    <property type="entry name" value="UCP020979"/>
    <property type="match status" value="1"/>
</dbReference>
<keyword evidence="3" id="KW-0378">Hydrolase</keyword>
<name>A0A1R4H2Z6_9GAMM</name>
<dbReference type="InterPro" id="IPR048336">
    <property type="entry name" value="StiP-like"/>
</dbReference>
<proteinExistence type="predicted"/>
<dbReference type="InterPro" id="IPR028157">
    <property type="entry name" value="PELOTA_dom"/>
</dbReference>
<protein>
    <submittedName>
        <fullName evidence="3">Cysteine protease StiP</fullName>
        <ecNumber evidence="3">3.4.22.-</ecNumber>
    </submittedName>
</protein>
<gene>
    <name evidence="3" type="primary">stiP</name>
    <name evidence="3" type="ORF">CRENPOLYSF2_1660006</name>
</gene>
<keyword evidence="4" id="KW-1185">Reference proteome</keyword>
<organism evidence="3 4">
    <name type="scientific">Crenothrix polyspora</name>
    <dbReference type="NCBI Taxonomy" id="360316"/>
    <lineage>
        <taxon>Bacteria</taxon>
        <taxon>Pseudomonadati</taxon>
        <taxon>Pseudomonadota</taxon>
        <taxon>Gammaproteobacteria</taxon>
        <taxon>Methylococcales</taxon>
        <taxon>Crenotrichaceae</taxon>
        <taxon>Crenothrix</taxon>
    </lineage>
</organism>
<dbReference type="EMBL" id="FUKJ01000075">
    <property type="protein sequence ID" value="SJM90430.1"/>
    <property type="molecule type" value="Genomic_DNA"/>
</dbReference>
<evidence type="ECO:0000313" key="4">
    <source>
        <dbReference type="Proteomes" id="UP000195442"/>
    </source>
</evidence>
<dbReference type="InterPro" id="IPR011215">
    <property type="entry name" value="StiP_N"/>
</dbReference>
<dbReference type="AlphaFoldDB" id="A0A1R4H2Z6"/>
<evidence type="ECO:0000259" key="2">
    <source>
        <dbReference type="Pfam" id="PF15608"/>
    </source>
</evidence>
<reference evidence="4" key="1">
    <citation type="submission" date="2017-02" db="EMBL/GenBank/DDBJ databases">
        <authorList>
            <person name="Daims H."/>
        </authorList>
    </citation>
    <scope>NUCLEOTIDE SEQUENCE [LARGE SCALE GENOMIC DNA]</scope>
</reference>
<dbReference type="Pfam" id="PF11202">
    <property type="entry name" value="StiP"/>
    <property type="match status" value="1"/>
</dbReference>
<dbReference type="GO" id="GO:0006508">
    <property type="term" value="P:proteolysis"/>
    <property type="evidence" value="ECO:0007669"/>
    <property type="project" value="UniProtKB-KW"/>
</dbReference>
<feature type="domain" description="PELOTA RNA-binding" evidence="2">
    <location>
        <begin position="283"/>
        <end position="361"/>
    </location>
</feature>
<evidence type="ECO:0000259" key="1">
    <source>
        <dbReference type="Pfam" id="PF11202"/>
    </source>
</evidence>
<dbReference type="Pfam" id="PF15608">
    <property type="entry name" value="PELOTA_1"/>
    <property type="match status" value="1"/>
</dbReference>
<dbReference type="EC" id="3.4.22.-" evidence="3"/>
<dbReference type="GO" id="GO:0008233">
    <property type="term" value="F:peptidase activity"/>
    <property type="evidence" value="ECO:0007669"/>
    <property type="project" value="UniProtKB-KW"/>
</dbReference>
<evidence type="ECO:0000313" key="3">
    <source>
        <dbReference type="EMBL" id="SJM90430.1"/>
    </source>
</evidence>
<accession>A0A1R4H2Z6</accession>
<feature type="domain" description="Cysteine protease StiP N-terminal" evidence="1">
    <location>
        <begin position="8"/>
        <end position="255"/>
    </location>
</feature>
<keyword evidence="3" id="KW-0645">Protease</keyword>